<comment type="similarity">
    <text evidence="1 4">Belongs to the glycosyl hydrolase 28 family.</text>
</comment>
<dbReference type="Proteomes" id="UP000036987">
    <property type="component" value="Unassembled WGS sequence"/>
</dbReference>
<evidence type="ECO:0000256" key="2">
    <source>
        <dbReference type="ARBA" id="ARBA00022801"/>
    </source>
</evidence>
<sequence length="470" mass="50837">MGGGGRSHVVLFMVLATTIIGGESRESGYFLDAEEEEYMATSCRDYAVSVERFGAVGDGVTSNTKAFKDAIEHLRQVNSSGGVLLYVPAGRFVTGSFNVTSHFTLYLHRHAVLLGSQNMEEWPLIEPLPSYGRGRDAAGPRYSSLINGHNLTDVIITGNNGTIDGQGENWWKLFRSGKLDHTRGYLIEIQYTDQILISDITLVNSPAWNIHPVYSTNIVVSGVTITAPVDSPNTDGINPDSCSQVLIQDSYVVSGDDCIAIKSGWDEYGIAVGIPSKEIAIKRFTCITPDSAAIALGSEMSGGIKDVRAEDVTVVSCKSGIRIKTAVGRGNYVKDIFVRGMTLKKTMKWVFWMGGDYGDHPDDQYDPKAIPMVDNINYSDIVAENAVMAGKLDGIENAPFTGICISNATIDVVPSKLLIWNCTNVSGIASGVTPKPCPALSTVGEAPPCSFPENRLAIEDVQFRQCMIKL</sequence>
<comment type="caution">
    <text evidence="7">The sequence shown here is derived from an EMBL/GenBank/DDBJ whole genome shotgun (WGS) entry which is preliminary data.</text>
</comment>
<proteinExistence type="inferred from homology"/>
<dbReference type="InterPro" id="IPR006626">
    <property type="entry name" value="PbH1"/>
</dbReference>
<evidence type="ECO:0000259" key="6">
    <source>
        <dbReference type="Pfam" id="PF12708"/>
    </source>
</evidence>
<protein>
    <submittedName>
        <fullName evidence="7">Exo-polygalacturonase, family GH28</fullName>
    </submittedName>
</protein>
<dbReference type="InterPro" id="IPR012334">
    <property type="entry name" value="Pectin_lyas_fold"/>
</dbReference>
<dbReference type="STRING" id="29655.A0A0K9PBC9"/>
<name>A0A0K9PBC9_ZOSMR</name>
<organism evidence="7 8">
    <name type="scientific">Zostera marina</name>
    <name type="common">Eelgrass</name>
    <dbReference type="NCBI Taxonomy" id="29655"/>
    <lineage>
        <taxon>Eukaryota</taxon>
        <taxon>Viridiplantae</taxon>
        <taxon>Streptophyta</taxon>
        <taxon>Embryophyta</taxon>
        <taxon>Tracheophyta</taxon>
        <taxon>Spermatophyta</taxon>
        <taxon>Magnoliopsida</taxon>
        <taxon>Liliopsida</taxon>
        <taxon>Zosteraceae</taxon>
        <taxon>Zostera</taxon>
    </lineage>
</organism>
<keyword evidence="2 4" id="KW-0378">Hydrolase</keyword>
<dbReference type="Gene3D" id="2.160.20.10">
    <property type="entry name" value="Single-stranded right-handed beta-helix, Pectin lyase-like"/>
    <property type="match status" value="1"/>
</dbReference>
<feature type="domain" description="Rhamnogalacturonase A/B/Epimerase-like pectate lyase" evidence="6">
    <location>
        <begin position="48"/>
        <end position="94"/>
    </location>
</feature>
<dbReference type="Pfam" id="PF00295">
    <property type="entry name" value="Glyco_hydro_28"/>
    <property type="match status" value="1"/>
</dbReference>
<evidence type="ECO:0000256" key="1">
    <source>
        <dbReference type="ARBA" id="ARBA00008834"/>
    </source>
</evidence>
<reference evidence="8" key="1">
    <citation type="journal article" date="2016" name="Nature">
        <title>The genome of the seagrass Zostera marina reveals angiosperm adaptation to the sea.</title>
        <authorList>
            <person name="Olsen J.L."/>
            <person name="Rouze P."/>
            <person name="Verhelst B."/>
            <person name="Lin Y.-C."/>
            <person name="Bayer T."/>
            <person name="Collen J."/>
            <person name="Dattolo E."/>
            <person name="De Paoli E."/>
            <person name="Dittami S."/>
            <person name="Maumus F."/>
            <person name="Michel G."/>
            <person name="Kersting A."/>
            <person name="Lauritano C."/>
            <person name="Lohaus R."/>
            <person name="Toepel M."/>
            <person name="Tonon T."/>
            <person name="Vanneste K."/>
            <person name="Amirebrahimi M."/>
            <person name="Brakel J."/>
            <person name="Bostroem C."/>
            <person name="Chovatia M."/>
            <person name="Grimwood J."/>
            <person name="Jenkins J.W."/>
            <person name="Jueterbock A."/>
            <person name="Mraz A."/>
            <person name="Stam W.T."/>
            <person name="Tice H."/>
            <person name="Bornberg-Bauer E."/>
            <person name="Green P.J."/>
            <person name="Pearson G.A."/>
            <person name="Procaccini G."/>
            <person name="Duarte C.M."/>
            <person name="Schmutz J."/>
            <person name="Reusch T.B.H."/>
            <person name="Van de Peer Y."/>
        </authorList>
    </citation>
    <scope>NUCLEOTIDE SEQUENCE [LARGE SCALE GENOMIC DNA]</scope>
    <source>
        <strain evidence="8">cv. Finnish</strain>
    </source>
</reference>
<dbReference type="OrthoDB" id="187139at2759"/>
<dbReference type="GO" id="GO:0005975">
    <property type="term" value="P:carbohydrate metabolic process"/>
    <property type="evidence" value="ECO:0007669"/>
    <property type="project" value="InterPro"/>
</dbReference>
<feature type="chain" id="PRO_5005527415" evidence="5">
    <location>
        <begin position="25"/>
        <end position="470"/>
    </location>
</feature>
<dbReference type="InterPro" id="IPR024535">
    <property type="entry name" value="RHGA/B-epi-like_pectate_lyase"/>
</dbReference>
<dbReference type="SUPFAM" id="SSF51126">
    <property type="entry name" value="Pectin lyase-like"/>
    <property type="match status" value="1"/>
</dbReference>
<dbReference type="GO" id="GO:0004650">
    <property type="term" value="F:polygalacturonase activity"/>
    <property type="evidence" value="ECO:0007669"/>
    <property type="project" value="InterPro"/>
</dbReference>
<dbReference type="OMA" id="RMSLHTM"/>
<dbReference type="SMART" id="SM00710">
    <property type="entry name" value="PbH1"/>
    <property type="match status" value="3"/>
</dbReference>
<dbReference type="PANTHER" id="PTHR31339">
    <property type="entry name" value="PECTIN LYASE-RELATED"/>
    <property type="match status" value="1"/>
</dbReference>
<evidence type="ECO:0000256" key="3">
    <source>
        <dbReference type="ARBA" id="ARBA00023295"/>
    </source>
</evidence>
<dbReference type="Pfam" id="PF12708">
    <property type="entry name" value="Pect-lyase_RHGA_epim"/>
    <property type="match status" value="1"/>
</dbReference>
<evidence type="ECO:0000313" key="7">
    <source>
        <dbReference type="EMBL" id="KMZ65557.1"/>
    </source>
</evidence>
<dbReference type="InterPro" id="IPR000743">
    <property type="entry name" value="Glyco_hydro_28"/>
</dbReference>
<dbReference type="InterPro" id="IPR051801">
    <property type="entry name" value="GH28_Enzymes"/>
</dbReference>
<keyword evidence="8" id="KW-1185">Reference proteome</keyword>
<dbReference type="AlphaFoldDB" id="A0A0K9PBC9"/>
<feature type="signal peptide" evidence="5">
    <location>
        <begin position="1"/>
        <end position="24"/>
    </location>
</feature>
<evidence type="ECO:0000313" key="8">
    <source>
        <dbReference type="Proteomes" id="UP000036987"/>
    </source>
</evidence>
<keyword evidence="5" id="KW-0732">Signal</keyword>
<evidence type="ECO:0000256" key="5">
    <source>
        <dbReference type="SAM" id="SignalP"/>
    </source>
</evidence>
<keyword evidence="3 4" id="KW-0326">Glycosidase</keyword>
<accession>A0A0K9PBC9</accession>
<dbReference type="PANTHER" id="PTHR31339:SF66">
    <property type="entry name" value="OS06G0106800 PROTEIN"/>
    <property type="match status" value="1"/>
</dbReference>
<dbReference type="InterPro" id="IPR011050">
    <property type="entry name" value="Pectin_lyase_fold/virulence"/>
</dbReference>
<evidence type="ECO:0000256" key="4">
    <source>
        <dbReference type="RuleBase" id="RU361169"/>
    </source>
</evidence>
<dbReference type="EMBL" id="LFYR01001032">
    <property type="protein sequence ID" value="KMZ65557.1"/>
    <property type="molecule type" value="Genomic_DNA"/>
</dbReference>
<gene>
    <name evidence="7" type="ORF">ZOSMA_31G01480</name>
</gene>